<accession>A0A2T5JBH4</accession>
<keyword evidence="3" id="KW-1185">Reference proteome</keyword>
<keyword evidence="1" id="KW-0812">Transmembrane</keyword>
<proteinExistence type="predicted"/>
<dbReference type="OrthoDB" id="798211at2"/>
<reference evidence="2 3" key="1">
    <citation type="submission" date="2018-04" db="EMBL/GenBank/DDBJ databases">
        <title>Genomic Encyclopedia of Archaeal and Bacterial Type Strains, Phase II (KMG-II): from individual species to whole genera.</title>
        <authorList>
            <person name="Goeker M."/>
        </authorList>
    </citation>
    <scope>NUCLEOTIDE SEQUENCE [LARGE SCALE GENOMIC DNA]</scope>
    <source>
        <strain evidence="2 3">DSM 26809</strain>
    </source>
</reference>
<dbReference type="AlphaFoldDB" id="A0A2T5JBH4"/>
<feature type="transmembrane region" description="Helical" evidence="1">
    <location>
        <begin position="69"/>
        <end position="88"/>
    </location>
</feature>
<sequence>MATLINTPAVWTAQMSTEEKVTVWTKLVNFVATQKQNHTLWFFINLVVQGVLVLPIPVALIYYFNAPDWVLAVTMICFFANIIVNMGGEGIKTTIGFFAASIAIHLIMILAFVL</sequence>
<name>A0A2T5JBH4_9SPHI</name>
<keyword evidence="1" id="KW-1133">Transmembrane helix</keyword>
<dbReference type="RefSeq" id="WP_107828396.1">
    <property type="nucleotide sequence ID" value="NZ_CP160205.1"/>
</dbReference>
<feature type="transmembrane region" description="Helical" evidence="1">
    <location>
        <begin position="95"/>
        <end position="113"/>
    </location>
</feature>
<keyword evidence="1" id="KW-0472">Membrane</keyword>
<comment type="caution">
    <text evidence="2">The sequence shown here is derived from an EMBL/GenBank/DDBJ whole genome shotgun (WGS) entry which is preliminary data.</text>
</comment>
<evidence type="ECO:0000313" key="3">
    <source>
        <dbReference type="Proteomes" id="UP000244168"/>
    </source>
</evidence>
<organism evidence="2 3">
    <name type="scientific">Mucilaginibacter yixingensis</name>
    <dbReference type="NCBI Taxonomy" id="1295612"/>
    <lineage>
        <taxon>Bacteria</taxon>
        <taxon>Pseudomonadati</taxon>
        <taxon>Bacteroidota</taxon>
        <taxon>Sphingobacteriia</taxon>
        <taxon>Sphingobacteriales</taxon>
        <taxon>Sphingobacteriaceae</taxon>
        <taxon>Mucilaginibacter</taxon>
    </lineage>
</organism>
<protein>
    <submittedName>
        <fullName evidence="2">Uncharacterized protein</fullName>
    </submittedName>
</protein>
<evidence type="ECO:0000313" key="2">
    <source>
        <dbReference type="EMBL" id="PTQ98218.1"/>
    </source>
</evidence>
<feature type="transmembrane region" description="Helical" evidence="1">
    <location>
        <begin position="40"/>
        <end position="63"/>
    </location>
</feature>
<gene>
    <name evidence="2" type="ORF">C8P68_103379</name>
</gene>
<evidence type="ECO:0000256" key="1">
    <source>
        <dbReference type="SAM" id="Phobius"/>
    </source>
</evidence>
<dbReference type="Proteomes" id="UP000244168">
    <property type="component" value="Unassembled WGS sequence"/>
</dbReference>
<dbReference type="EMBL" id="QAOQ01000003">
    <property type="protein sequence ID" value="PTQ98218.1"/>
    <property type="molecule type" value="Genomic_DNA"/>
</dbReference>